<name>Q4KEB6_PSEF5</name>
<feature type="compositionally biased region" description="Polar residues" evidence="1">
    <location>
        <begin position="284"/>
        <end position="293"/>
    </location>
</feature>
<evidence type="ECO:0000313" key="3">
    <source>
        <dbReference type="Proteomes" id="UP000008540"/>
    </source>
</evidence>
<accession>Q4KEB6</accession>
<protein>
    <submittedName>
        <fullName evidence="2">Uncharacterized protein</fullName>
    </submittedName>
</protein>
<organism evidence="2 3">
    <name type="scientific">Pseudomonas fluorescens (strain ATCC BAA-477 / NRRL B-23932 / Pf-5)</name>
    <dbReference type="NCBI Taxonomy" id="220664"/>
    <lineage>
        <taxon>Bacteria</taxon>
        <taxon>Pseudomonadati</taxon>
        <taxon>Pseudomonadota</taxon>
        <taxon>Gammaproteobacteria</taxon>
        <taxon>Pseudomonadales</taxon>
        <taxon>Pseudomonadaceae</taxon>
        <taxon>Pseudomonas</taxon>
    </lineage>
</organism>
<feature type="region of interest" description="Disordered" evidence="1">
    <location>
        <begin position="246"/>
        <end position="299"/>
    </location>
</feature>
<evidence type="ECO:0000313" key="2">
    <source>
        <dbReference type="EMBL" id="AAY91583.1"/>
    </source>
</evidence>
<proteinExistence type="predicted"/>
<feature type="compositionally biased region" description="Basic and acidic residues" evidence="1">
    <location>
        <begin position="389"/>
        <end position="400"/>
    </location>
</feature>
<gene>
    <name evidence="2" type="ordered locus">PFL_2310</name>
</gene>
<reference evidence="2 3" key="1">
    <citation type="journal article" date="2005" name="Nat. Biotechnol.">
        <title>Complete genome sequence of the plant commensal Pseudomonas fluorescens Pf-5.</title>
        <authorList>
            <person name="Paulsen I.T."/>
            <person name="Press C.M."/>
            <person name="Ravel J."/>
            <person name="Kobayashi D.Y."/>
            <person name="Myers G.S."/>
            <person name="Mavrodi D.V."/>
            <person name="DeBoy R.T."/>
            <person name="Seshadri R."/>
            <person name="Ren Q."/>
            <person name="Madupu R."/>
            <person name="Dodson R.J."/>
            <person name="Durkin A.S."/>
            <person name="Brinkac L.M."/>
            <person name="Daugherty S.C."/>
            <person name="Sullivan S.A."/>
            <person name="Rosovitz M.J."/>
            <person name="Gwinn M.L."/>
            <person name="Zhou L."/>
            <person name="Schneider D.J."/>
            <person name="Cartinhour S.W."/>
            <person name="Nelson W.C."/>
            <person name="Weidman J."/>
            <person name="Watkins K."/>
            <person name="Tran K."/>
            <person name="Khouri H."/>
            <person name="Pierson E.A."/>
            <person name="Pierson L.S.III."/>
            <person name="Thomashow L.S."/>
            <person name="Loper J.E."/>
        </authorList>
    </citation>
    <scope>NUCLEOTIDE SEQUENCE [LARGE SCALE GENOMIC DNA]</scope>
    <source>
        <strain evidence="3">ATCC BAA-477 / NRRL B-23932 / Pf-5</strain>
    </source>
</reference>
<feature type="compositionally biased region" description="Basic and acidic residues" evidence="1">
    <location>
        <begin position="366"/>
        <end position="379"/>
    </location>
</feature>
<dbReference type="AlphaFoldDB" id="Q4KEB6"/>
<sequence length="427" mass="46797">MGKIKRRSIRVLSSCTDYFHPQAAEAGLPAKRPVSLAPGWQPLSLASQRLQMGGRRQGSQLFGQEGFTLALGQHHAVIGRLQRLLQMVLAPLPVAFKNGLQGQAARSQPGCVPIHFGAHRRVVQGRGVTLLQSAAERQLAPQQLDQATHAVQLRRPGRQQLIQFLLHLHRGRPVALVLQGIEAAAECDQGPGHEAFGQALKIVHRQLCAGHPGHGQGQQACLGQLRTLIVAMPVPAQQEHAVAGQYPPGRHQVTHPHGQIDHGKRQGNGPRHPGPGQPKRQGSAAHQQIQQRPAQDHQHPLLPQRPLQIARGNHIAAQAIALELRCPAHPPAAPQHLDLHGGHPYMQHRHRAPACPQVMPALMHHQRDNPQQRSQEHRQKGLQPGLDGEPQHQRGDKPATEQHQALHNRQQSIQGLEPGVAIHRVRP</sequence>
<dbReference type="KEGG" id="pfl:PFL_2310"/>
<feature type="region of interest" description="Disordered" evidence="1">
    <location>
        <begin position="366"/>
        <end position="427"/>
    </location>
</feature>
<evidence type="ECO:0000256" key="1">
    <source>
        <dbReference type="SAM" id="MobiDB-lite"/>
    </source>
</evidence>
<dbReference type="Proteomes" id="UP000008540">
    <property type="component" value="Chromosome"/>
</dbReference>
<dbReference type="HOGENOM" id="CLU_642303_0_0_6"/>
<dbReference type="EMBL" id="CP000076">
    <property type="protein sequence ID" value="AAY91583.1"/>
    <property type="molecule type" value="Genomic_DNA"/>
</dbReference>
<feature type="compositionally biased region" description="Polar residues" evidence="1">
    <location>
        <begin position="401"/>
        <end position="414"/>
    </location>
</feature>